<comment type="caution">
    <text evidence="8">The sequence shown here is derived from an EMBL/GenBank/DDBJ whole genome shotgun (WGS) entry which is preliminary data.</text>
</comment>
<protein>
    <recommendedName>
        <fullName evidence="7">Carrier domain-containing protein</fullName>
    </recommendedName>
</protein>
<dbReference type="RefSeq" id="XP_044660492.1">
    <property type="nucleotide sequence ID" value="XM_044804557.1"/>
</dbReference>
<dbReference type="InterPro" id="IPR009081">
    <property type="entry name" value="PP-bd_ACP"/>
</dbReference>
<name>A0A9P3FK58_9PEZI</name>
<dbReference type="Gene3D" id="1.10.1200.10">
    <property type="entry name" value="ACP-like"/>
    <property type="match status" value="5"/>
</dbReference>
<evidence type="ECO:0000256" key="3">
    <source>
        <dbReference type="ARBA" id="ARBA00022553"/>
    </source>
</evidence>
<comment type="similarity">
    <text evidence="5">Belongs to the NRP synthetase family.</text>
</comment>
<dbReference type="SUPFAM" id="SSF56801">
    <property type="entry name" value="Acetyl-CoA synthetase-like"/>
    <property type="match status" value="3"/>
</dbReference>
<feature type="domain" description="Carrier" evidence="7">
    <location>
        <begin position="4352"/>
        <end position="4428"/>
    </location>
</feature>
<keyword evidence="4" id="KW-0436">Ligase</keyword>
<dbReference type="PROSITE" id="PS00012">
    <property type="entry name" value="PHOSPHOPANTETHEINE"/>
    <property type="match status" value="6"/>
</dbReference>
<evidence type="ECO:0000313" key="9">
    <source>
        <dbReference type="Proteomes" id="UP000825890"/>
    </source>
</evidence>
<dbReference type="GO" id="GO:0010106">
    <property type="term" value="P:cellular response to iron ion starvation"/>
    <property type="evidence" value="ECO:0007669"/>
    <property type="project" value="UniProtKB-ARBA"/>
</dbReference>
<dbReference type="InterPro" id="IPR036736">
    <property type="entry name" value="ACP-like_sf"/>
</dbReference>
<dbReference type="Gene3D" id="3.40.50.12780">
    <property type="entry name" value="N-terminal domain of ligase-like"/>
    <property type="match status" value="3"/>
</dbReference>
<feature type="compositionally biased region" description="Polar residues" evidence="6">
    <location>
        <begin position="1795"/>
        <end position="1805"/>
    </location>
</feature>
<dbReference type="Pfam" id="PF00501">
    <property type="entry name" value="AMP-binding"/>
    <property type="match status" value="3"/>
</dbReference>
<dbReference type="GO" id="GO:0031177">
    <property type="term" value="F:phosphopantetheine binding"/>
    <property type="evidence" value="ECO:0007669"/>
    <property type="project" value="InterPro"/>
</dbReference>
<dbReference type="OrthoDB" id="416786at2759"/>
<gene>
    <name evidence="8" type="ORF">CKM354_000914800</name>
</gene>
<keyword evidence="9" id="KW-1185">Reference proteome</keyword>
<dbReference type="InterPro" id="IPR020806">
    <property type="entry name" value="PKS_PP-bd"/>
</dbReference>
<dbReference type="CDD" id="cd05918">
    <property type="entry name" value="A_NRPS_SidN3_like"/>
    <property type="match status" value="2"/>
</dbReference>
<comment type="pathway">
    <text evidence="1">Siderophore biosynthesis.</text>
</comment>
<dbReference type="SMART" id="SM00823">
    <property type="entry name" value="PKS_PP"/>
    <property type="match status" value="5"/>
</dbReference>
<dbReference type="PANTHER" id="PTHR45527:SF1">
    <property type="entry name" value="FATTY ACID SYNTHASE"/>
    <property type="match status" value="1"/>
</dbReference>
<dbReference type="FunFam" id="3.30.300.30:FF:000033">
    <property type="entry name" value="Nonribosomal siderophore peptide synthase SidC"/>
    <property type="match status" value="1"/>
</dbReference>
<dbReference type="InterPro" id="IPR045851">
    <property type="entry name" value="AMP-bd_C_sf"/>
</dbReference>
<dbReference type="Gene3D" id="3.30.559.10">
    <property type="entry name" value="Chloramphenicol acetyltransferase-like domain"/>
    <property type="match status" value="6"/>
</dbReference>
<dbReference type="FunFam" id="3.40.50.12780:FF:000024">
    <property type="entry name" value="Nonribosomal siderophore peptide synthase SidC"/>
    <property type="match status" value="2"/>
</dbReference>
<dbReference type="InterPro" id="IPR000873">
    <property type="entry name" value="AMP-dep_synth/lig_dom"/>
</dbReference>
<evidence type="ECO:0000313" key="8">
    <source>
        <dbReference type="EMBL" id="GIZ46005.1"/>
    </source>
</evidence>
<dbReference type="GO" id="GO:0043041">
    <property type="term" value="P:amino acid activation for nonribosomal peptide biosynthetic process"/>
    <property type="evidence" value="ECO:0007669"/>
    <property type="project" value="TreeGrafter"/>
</dbReference>
<dbReference type="Proteomes" id="UP000825890">
    <property type="component" value="Unassembled WGS sequence"/>
</dbReference>
<dbReference type="GO" id="GO:0016874">
    <property type="term" value="F:ligase activity"/>
    <property type="evidence" value="ECO:0007669"/>
    <property type="project" value="UniProtKB-KW"/>
</dbReference>
<dbReference type="Pfam" id="PF00668">
    <property type="entry name" value="Condensation"/>
    <property type="match status" value="6"/>
</dbReference>
<feature type="domain" description="Carrier" evidence="7">
    <location>
        <begin position="529"/>
        <end position="603"/>
    </location>
</feature>
<dbReference type="NCBIfam" id="TIGR01733">
    <property type="entry name" value="AA-adenyl-dom"/>
    <property type="match status" value="2"/>
</dbReference>
<dbReference type="PROSITE" id="PS50075">
    <property type="entry name" value="CARRIER"/>
    <property type="match status" value="6"/>
</dbReference>
<feature type="domain" description="Carrier" evidence="7">
    <location>
        <begin position="3788"/>
        <end position="3861"/>
    </location>
</feature>
<dbReference type="Gene3D" id="3.30.300.30">
    <property type="match status" value="3"/>
</dbReference>
<evidence type="ECO:0000256" key="5">
    <source>
        <dbReference type="ARBA" id="ARBA00029454"/>
    </source>
</evidence>
<dbReference type="InterPro" id="IPR042099">
    <property type="entry name" value="ANL_N_sf"/>
</dbReference>
<reference evidence="8 9" key="1">
    <citation type="submission" date="2021-01" db="EMBL/GenBank/DDBJ databases">
        <title>Cercospora kikuchii MAFF 305040 whole genome shotgun sequence.</title>
        <authorList>
            <person name="Kashiwa T."/>
            <person name="Suzuki T."/>
        </authorList>
    </citation>
    <scope>NUCLEOTIDE SEQUENCE [LARGE SCALE GENOMIC DNA]</scope>
    <source>
        <strain evidence="8 9">MAFF 305040</strain>
    </source>
</reference>
<feature type="domain" description="Carrier" evidence="7">
    <location>
        <begin position="2159"/>
        <end position="2235"/>
    </location>
</feature>
<feature type="compositionally biased region" description="Basic and acidic residues" evidence="6">
    <location>
        <begin position="1814"/>
        <end position="1828"/>
    </location>
</feature>
<dbReference type="EMBL" id="BOLY01000006">
    <property type="protein sequence ID" value="GIZ46005.1"/>
    <property type="molecule type" value="Genomic_DNA"/>
</dbReference>
<dbReference type="PROSITE" id="PS00455">
    <property type="entry name" value="AMP_BINDING"/>
    <property type="match status" value="2"/>
</dbReference>
<accession>A0A9P3FK58</accession>
<sequence>MATNLSISNPSPRKLPGPQLLHKLICTAGKDGAVAIEHTFENGTHTSLTYEDFHSRADALARRITSAIQRSTTKPTRTVVPLLIPQCPDLYISQLAILKAGGAFCPIVLDSPEERLRFILKDVEATVLLTTSNFKPQLPSLEGVEILAVDEEGAIDQSVELSSSVEPADASYIMYTSGSTGQPKGVVLSHSAATQALLAHDKHIPQFRRFLQFASPTFDVSVFEIFFPWLRGMTLVSCDRRRLLNDLPGVINELRVDACELTPSVASNLLRTRENVPGLKVLLTIGEMLKPSVVESFGGDESEEAILHGMYGPTEATIHCTLQTNFGKEMTCNSIGIPLDTVSAFVIRAIDGALTSTPEILAIGEEGELAVGGYQLADGYLNRDEQTQKAFVQHPEYGTLYRTGDRARMLPNGTFECLGRISSGQVKLRGQRIELGEIEHAAARTPGCTDVVAEVVANTLVVFCVTESKQLSRDAVTSVCRKWLPEYMVPGDVVLMESFPYLASGKCDRKVLRAQYEQRQAAAVEKDDSLQSEEMQQVLDCLNDVLGSQVFPTSSLAACGLDSLSSIRLAAALRRRGLARLDAGRVLAARTPTDILAISKEQDLTKDTANWREETQNSYRARLDNALSAAIDADAQDVEISFPCTPLQVAMLTETAKSPKAYCNWVKFALPSCSDVSLLRQSLMQLAQSHQLLRSGFVATPSLPQSYATVVWRSLAEHQIVESEEAPSPFEITSDSDLLRPMSFHIRPSQNEFELTIQIHHALYDQWSMDLLQNDLAAILAGSSPLESQSFQAVADYYLHEETSSSQASLEFWQDQLRNVSPTSLPLLRATHAENALQRTSWQTTSLQSVKVKKRSQELGCSAPAIFQTAMGLILGAYSGASDVVLGSVFSGRTLPIDDIDSVFGPCLATLPLRIDAKAARTGKDLLGTVTDRNRQIQKHLLTTPTAIREAAGVAPGVGLFDSLFVWQETTLATQSTGEHVVELDSEDQLEFNLVLEIDPTPTALRIRATYQQRLLSKEQVDMLIKQIESVAKQLLNDAEGLVEQLYGRLSDELLSMFNPEPKCFATTFELTEEISRRASLDPARSAIRFATRIDDHSIDSVFFSYQELDERANRMAHELIAAGLQPEGLVCICMEKCIDLYVAMLASFKAGAGYLPLVPETPAARVKSILKQANVNLCVCDAQTTPSFRSMTDATILDVSDMNLATRPNDAPDVSQIGSRIAYMVFTSGSTGEPKGVAVTMDNLKGNIAVLAELYKVSPGDRLLQSCSQAFDVSVFEIFFTFYTGMCLCSATKDVLFRDFEQSIRAFEITHLSLTPTVAALAKPENVPSVNFLVTAGEGITEKVHRKWAGRGLNQGYGPSETTNICSVHMHVSPNDVLGNIGPAFENTSAFVLAPEGEFQILPTGAYGEFVFGGEQVFRGYVGREDLNATKILNHPQYGRLYRSGDMGRILPDGTLLISGRLDDQVKIRGNRVELGEINAVVSDHLEVSDCATIVIGDSSSNQMLATFWVAKAASTEPEFCVYGPGTELVSSLYDLLEDALPAYMTPSVLVPVSKLPMTSQGKLDKRLLQSTYANLDQATRNGVSRSYEIGAHDGPSTPVEQHMAEAVAQTLGMPVENISRNASFFALGLNSLNAIQLARALQKTLGWNVNVSAVLRHSSIARLSRSISGTEEQTTGHSDLDKTVVLDESLTEKIKSALPMSDLAVDAVFPCTPLQEAMLSTTGGDNVDAYCNTMKIHFEGDMARLKSCWNTMLQRHAILRTSFVETTLSSNPFVQVVLKEPPPTWTSEDHPISNGNSNHTNGHANGHVNGHKRSDSPLDVRPHEPKLPGVSPDRPVQVVQSGHDIYLQMHHAVYDGIAVNNLFSELISLYKEEKLPNSVSFEPFLAEVVRQNKQDALDFWSSRIGSFQPRPFPPLEEAAAASEQVFDMLLGVSPADVGAFSERHSCTSLSIFQAALAKTIACAQDITDLCFGNVVSGRSVSVPDVERLVAPCFNTIPVRVQLDGLRTNLDLVQSLQKNNLECLAYQLTALRRIQGLSRDPSKHMFDTLLLLQPPAVGDDSWDIEEDDDMGMGIPLVIEVVPNGNDHALLMHYMPDKINQSTATTFAEAFISAVKACLRYTSGSITELGGESIENLVGKLAPLPIPVTENAETNGEADPWTEEEIMVREIYAELAAIRPDQISKQTSLHQIGLDSLNAVQVASQLRKRGVKIDAADVMQLQTPTALAKLIGSDQGVEEDVAANSVDFDAFATKHMQRVLENYSVQEDAIEAIRPCTSAQSGMLAQFVQSGGNYYFSQSIYQVPDDVDFEQIQSAWAAVQKKHQVLRMGFFETEDASTPFAMLIYNPESIPLQTVSQAGEGSPEELSQSMRSAVLSDLQLPAWRAVVQNTGGTRRMVVSLHHALYDADALELILSDFAQVLRGENLGQPRSIDAVLKMQLNGATQRKNASEQFWSKSLEAAHLVKFPNITPTVVKQSEAQSAEFSSQITISALETFCRANGVTIQAVGQTVWAQMLAAYLGEPAVTFGTVFSGLSSSATKGVAFPSISTLPVHCDTKQAVLDIVQAMVTYNSSAQRHRFTPLSDIQRFAGSPGQALFDTIFVYQRSNTDEDERFSWTAVSDSLGIDYTVSMEMQADGKDGLQLRLTYDVAMVPQDHAALILRQFDMLLQSMIGNDPHDLEGADLMSIVAPKDAVIPSEVTLLHQFLERGAVEHPDKTALEFIYSLEDQPKSRKTWTYRELDERANQVANLIRKHSVQPGNIVSVCMSKSPEATFAFIGILKAGCAFLAMDPDLPLARRKFIAEDSASQLLFVDAGKTDAEVAGAVRNVELTEDSLTSLPVTAPTIGLIDPSSTSYCLYTSGTTGAPKGCEITHENAVQAMLSFQRLFADHWTSSSRWLQFASYWFDVSVLEHFWSWSVGITMVGAPRDLVLEDLPGFITAANITHIDLTPSLARLLKAEEVPSLHNHVFITGGEALKQEIIDAWGPYHTIYNGYGPTEATIGCTMNVHIGPEAKPSNIGPAFDNVGAFVLAPETDQPVLRGAVGELCVSGKLVGKGYLNRPDLTAKAFPYLERLGERVYRTGDLVRLLADDSFSFIGRKDTQVKLRGQRLEIDEIDAVIKGAHAGISDVASLVVKGDREMLVSFIIDSEARSRDLHVAQSGQATEVVAAADQACRDRLPGYMVPTHIIPLSRLPLTVNNKVDAKSLVALFSSLSTQELQKLKGSQGTDRPLRSSERKIAKALSRLLSIDTKDISASSNVFSLGLSSVSAINLATLLKRSGFESASVATIMSNPTVSGLATAISSHDSNNQSEKNAVRQAQLGISAFAQRHRSLAAQTLSVNVSNIESVAPCTPLQEGLLADSLKASQKPYFNAFHYRLSEVDLDRLHEALSYLQSEIPILRTSFIRTEEGFAQVVLREGDLPIHDQELEDESQLQSTLAETKAKWEALADHEVSRPFEIVLVRSPSGIILAFHAHHALYDGISWDLMMSKLEQSYASQLGVDFGPSFVEALPYGPLCKRNDAKDFWEQRMKGFHFTPLAQNVQDSTTNGTKASRNLASTSSIEKIRKGLGVSHQAVFQAAFSVAIHQFAPQTQTYGVVASGRSIDFEDADAIIGPMFNTLPYGIDVDPTESWSKLLQRCHQSNTTVLPYQHTSLREVRKHCRRHPSDPIFDVLFVYQRPEDGTEAHADHILHLLPSSTPAEYPLAFDIDHYSSGTAEVTVATQAGVASSEALTELLDKFEAALQCMADNIEGSIADKFTISRSNTSATPAQQQDVSAQVNETSDFEWTAEATQLREIIAEVAGCSPEDVTEHVTIFTLGLDSIDAVKLAARMKKAGIPVPVSKILSAQTIPRILDSLQSTVNANEKSNVASKFSTLEGQLQAVLQQVQSQTAQEIERIIPAAPGQEALIAEMIRSDFQEYFNSDVLHLSQDTDIERLKKAWQQVYDASPILRTAFVDVSDPDIDATFAQVVLKASPLDFDQIEASSLDDLNDYFEAVKSDVRQSFSKASPLRLAIVTIESEQYLVISLSHAQYDGHSIGLLHADITAAYNGILEQRPSYDEAIDQALGATSAESLAFWRQNLAGAKLSRFSSTAAIQTPTTHRAERNATLTSIEARKLCSSLGVSLQSLAQASWALLLATYLEDIDVIYGVVLACRDSEEAEQILFPTMNTVPARVTLHGSASQMLRDVQDNINAMRQHQRTPLRHIQAACADLLQSSKSRPKQGLFDTLFMYQNRGEMNDDATNALYESAIADANVEYPVAVEAEAVGDKLVLRAACKSAVLDAEGTQLLLERFDTVLSFLASDQDRPTVDFSGDDVSICGLPAFTLRSEALSRQTTREQYIIDDSDEESEDDIAVIDAIRSALAQVSKMPVEDVPSHATIQSIGIDSISAIKVASLLRKQSIKLSVSDLVRAQTPKAMAQLVSHNEPAANHTEAAQDVIASALNNIDRAAVQQSLGVTADDIESMFPATAGQLYMLSVWRKTGGELFFPTFKYHVRTQKSVDDLRDAWKQVVAETAILRTQFCEAKAPGIPIVQVVRKTVPESVHLVDALPAPQRQPFAHLLAKQTDDGFDLQLQIHHALYDAVSLPLLMQRLGSFLEGVAASKPAVDFSDYLALGLSSGSLKSSQQFWTNYLQCTKYAQFRKPDGSATKKVQIFKPAAFAFCGDLERQARSAGVSTQALFFAAYAKVYSKHAVESGKDATDVVIGIYIANRTHLPELDQLPAPTLNLLPLRVKAPEKSSILDSAKQIDQDLRQITTAANSSASLAEIYHWTGVKIDTFVNFLKMPEQDEQLPSEDAIIDANDEWSEEVARVHEPEKPGSFEMPPELWGFEVNEAYQHAVDVELAVRDGKLSIGIFCLKDMMGLDEAIGVTEEFVGELQQLTGEH</sequence>
<dbReference type="NCBIfam" id="NF003417">
    <property type="entry name" value="PRK04813.1"/>
    <property type="match status" value="3"/>
</dbReference>
<dbReference type="CDD" id="cd19542">
    <property type="entry name" value="CT_NRPS-like"/>
    <property type="match status" value="1"/>
</dbReference>
<dbReference type="FunFam" id="3.30.300.30:FF:000015">
    <property type="entry name" value="Nonribosomal peptide synthase SidD"/>
    <property type="match status" value="1"/>
</dbReference>
<dbReference type="GO" id="GO:0031169">
    <property type="term" value="P:ferrichrome biosynthetic process"/>
    <property type="evidence" value="ECO:0007669"/>
    <property type="project" value="UniProtKB-ARBA"/>
</dbReference>
<feature type="region of interest" description="Disordered" evidence="6">
    <location>
        <begin position="1784"/>
        <end position="1837"/>
    </location>
</feature>
<evidence type="ECO:0000256" key="6">
    <source>
        <dbReference type="SAM" id="MobiDB-lite"/>
    </source>
</evidence>
<dbReference type="SMART" id="SM01294">
    <property type="entry name" value="PKS_PP_betabranch"/>
    <property type="match status" value="1"/>
</dbReference>
<proteinExistence type="inferred from homology"/>
<keyword evidence="3" id="KW-0597">Phosphoprotein</keyword>
<organism evidence="8 9">
    <name type="scientific">Cercospora kikuchii</name>
    <dbReference type="NCBI Taxonomy" id="84275"/>
    <lineage>
        <taxon>Eukaryota</taxon>
        <taxon>Fungi</taxon>
        <taxon>Dikarya</taxon>
        <taxon>Ascomycota</taxon>
        <taxon>Pezizomycotina</taxon>
        <taxon>Dothideomycetes</taxon>
        <taxon>Dothideomycetidae</taxon>
        <taxon>Mycosphaerellales</taxon>
        <taxon>Mycosphaerellaceae</taxon>
        <taxon>Cercospora</taxon>
    </lineage>
</organism>
<feature type="domain" description="Carrier" evidence="7">
    <location>
        <begin position="1596"/>
        <end position="1673"/>
    </location>
</feature>
<evidence type="ECO:0000256" key="4">
    <source>
        <dbReference type="ARBA" id="ARBA00022598"/>
    </source>
</evidence>
<dbReference type="SUPFAM" id="SSF52777">
    <property type="entry name" value="CoA-dependent acyltransferases"/>
    <property type="match status" value="12"/>
</dbReference>
<dbReference type="InterPro" id="IPR006162">
    <property type="entry name" value="Ppantetheine_attach_site"/>
</dbReference>
<dbReference type="GO" id="GO:0005737">
    <property type="term" value="C:cytoplasm"/>
    <property type="evidence" value="ECO:0007669"/>
    <property type="project" value="TreeGrafter"/>
</dbReference>
<dbReference type="SUPFAM" id="SSF47336">
    <property type="entry name" value="ACP-like"/>
    <property type="match status" value="5"/>
</dbReference>
<evidence type="ECO:0000259" key="7">
    <source>
        <dbReference type="PROSITE" id="PS50075"/>
    </source>
</evidence>
<dbReference type="InterPro" id="IPR001242">
    <property type="entry name" value="Condensation_dom"/>
</dbReference>
<dbReference type="PANTHER" id="PTHR45527">
    <property type="entry name" value="NONRIBOSOMAL PEPTIDE SYNTHETASE"/>
    <property type="match status" value="1"/>
</dbReference>
<dbReference type="Pfam" id="PF00550">
    <property type="entry name" value="PP-binding"/>
    <property type="match status" value="6"/>
</dbReference>
<evidence type="ECO:0000256" key="2">
    <source>
        <dbReference type="ARBA" id="ARBA00022450"/>
    </source>
</evidence>
<dbReference type="GeneID" id="68294723"/>
<feature type="domain" description="Carrier" evidence="7">
    <location>
        <begin position="3229"/>
        <end position="3306"/>
    </location>
</feature>
<keyword evidence="2" id="KW-0596">Phosphopantetheine</keyword>
<dbReference type="FunFam" id="3.40.50.980:FF:000001">
    <property type="entry name" value="Non-ribosomal peptide synthetase"/>
    <property type="match status" value="2"/>
</dbReference>
<dbReference type="InterPro" id="IPR023213">
    <property type="entry name" value="CAT-like_dom_sf"/>
</dbReference>
<dbReference type="InterPro" id="IPR010071">
    <property type="entry name" value="AA_adenyl_dom"/>
</dbReference>
<dbReference type="Gene3D" id="3.30.559.30">
    <property type="entry name" value="Nonribosomal peptide synthetase, condensation domain"/>
    <property type="match status" value="6"/>
</dbReference>
<evidence type="ECO:0000256" key="1">
    <source>
        <dbReference type="ARBA" id="ARBA00004924"/>
    </source>
</evidence>
<dbReference type="InterPro" id="IPR020845">
    <property type="entry name" value="AMP-binding_CS"/>
</dbReference>